<dbReference type="PANTHER" id="PTHR44688:SF16">
    <property type="entry name" value="DNA-BINDING TRANSCRIPTIONAL ACTIVATOR DEVR_DOSR"/>
    <property type="match status" value="1"/>
</dbReference>
<dbReference type="PROSITE" id="PS00622">
    <property type="entry name" value="HTH_LUXR_1"/>
    <property type="match status" value="1"/>
</dbReference>
<dbReference type="SMART" id="SM00421">
    <property type="entry name" value="HTH_LUXR"/>
    <property type="match status" value="1"/>
</dbReference>
<feature type="transmembrane region" description="Helical" evidence="4">
    <location>
        <begin position="172"/>
        <end position="192"/>
    </location>
</feature>
<sequence length="310" mass="36190">MLVFGTEMHIVTFIFSVLETGMFIFLLPGYLSRSDDKSRFWYLILLLLLIVYNVTGGLLPDPDYPIPIYVQNIIAYGSGFLMASYFPFYFYKAFDLKLLRFHALYGVPFFLLLPFLLFFVISYSIHQNLSLSIKYGIIVPFFYSIVLLWAILRAIRVAYRENRRKNFYVEEIVVYAAVAPWASMTIISYFEFSQLTEALFTNLGFLAVTGMFIFKSVRQDRELISKLKDISANGIRPEVFEENCLRFQFTARETEVIILLHEGHHTSEIAARLHIAERTVTTHIQNMMTKTETHSRMELLRKLEYGVFEV</sequence>
<dbReference type="InterPro" id="IPR036388">
    <property type="entry name" value="WH-like_DNA-bd_sf"/>
</dbReference>
<feature type="domain" description="HTH luxR-type" evidence="5">
    <location>
        <begin position="242"/>
        <end position="307"/>
    </location>
</feature>
<evidence type="ECO:0000256" key="2">
    <source>
        <dbReference type="ARBA" id="ARBA00023125"/>
    </source>
</evidence>
<protein>
    <submittedName>
        <fullName evidence="6">LuxR C-terminal-related transcriptional regulator</fullName>
    </submittedName>
</protein>
<feature type="transmembrane region" description="Helical" evidence="4">
    <location>
        <begin position="6"/>
        <end position="28"/>
    </location>
</feature>
<dbReference type="EMBL" id="JBHUPA010000016">
    <property type="protein sequence ID" value="MFD2964356.1"/>
    <property type="molecule type" value="Genomic_DNA"/>
</dbReference>
<dbReference type="Gene3D" id="1.10.10.10">
    <property type="entry name" value="Winged helix-like DNA-binding domain superfamily/Winged helix DNA-binding domain"/>
    <property type="match status" value="1"/>
</dbReference>
<feature type="transmembrane region" description="Helical" evidence="4">
    <location>
        <begin position="198"/>
        <end position="217"/>
    </location>
</feature>
<keyword evidence="4" id="KW-0472">Membrane</keyword>
<accession>A0ABW6B4M7</accession>
<reference evidence="7" key="1">
    <citation type="journal article" date="2019" name="Int. J. Syst. Evol. Microbiol.">
        <title>The Global Catalogue of Microorganisms (GCM) 10K type strain sequencing project: providing services to taxonomists for standard genome sequencing and annotation.</title>
        <authorList>
            <consortium name="The Broad Institute Genomics Platform"/>
            <consortium name="The Broad Institute Genome Sequencing Center for Infectious Disease"/>
            <person name="Wu L."/>
            <person name="Ma J."/>
        </authorList>
    </citation>
    <scope>NUCLEOTIDE SEQUENCE [LARGE SCALE GENOMIC DNA]</scope>
    <source>
        <strain evidence="7">KCTC 23098</strain>
    </source>
</reference>
<evidence type="ECO:0000256" key="3">
    <source>
        <dbReference type="ARBA" id="ARBA00023163"/>
    </source>
</evidence>
<dbReference type="PANTHER" id="PTHR44688">
    <property type="entry name" value="DNA-BINDING TRANSCRIPTIONAL ACTIVATOR DEVR_DOSR"/>
    <property type="match status" value="1"/>
</dbReference>
<keyword evidence="7" id="KW-1185">Reference proteome</keyword>
<proteinExistence type="predicted"/>
<dbReference type="CDD" id="cd06170">
    <property type="entry name" value="LuxR_C_like"/>
    <property type="match status" value="1"/>
</dbReference>
<evidence type="ECO:0000256" key="1">
    <source>
        <dbReference type="ARBA" id="ARBA00023015"/>
    </source>
</evidence>
<keyword evidence="3" id="KW-0804">Transcription</keyword>
<dbReference type="PRINTS" id="PR00038">
    <property type="entry name" value="HTHLUXR"/>
</dbReference>
<feature type="transmembrane region" description="Helical" evidence="4">
    <location>
        <begin position="40"/>
        <end position="60"/>
    </location>
</feature>
<evidence type="ECO:0000313" key="6">
    <source>
        <dbReference type="EMBL" id="MFD2964356.1"/>
    </source>
</evidence>
<dbReference type="Pfam" id="PF00196">
    <property type="entry name" value="GerE"/>
    <property type="match status" value="1"/>
</dbReference>
<organism evidence="6 7">
    <name type="scientific">Olivibacter jilunii</name>
    <dbReference type="NCBI Taxonomy" id="985016"/>
    <lineage>
        <taxon>Bacteria</taxon>
        <taxon>Pseudomonadati</taxon>
        <taxon>Bacteroidota</taxon>
        <taxon>Sphingobacteriia</taxon>
        <taxon>Sphingobacteriales</taxon>
        <taxon>Sphingobacteriaceae</taxon>
        <taxon>Olivibacter</taxon>
    </lineage>
</organism>
<evidence type="ECO:0000259" key="5">
    <source>
        <dbReference type="PROSITE" id="PS50043"/>
    </source>
</evidence>
<evidence type="ECO:0000256" key="4">
    <source>
        <dbReference type="SAM" id="Phobius"/>
    </source>
</evidence>
<dbReference type="InterPro" id="IPR016032">
    <property type="entry name" value="Sig_transdc_resp-reg_C-effctor"/>
</dbReference>
<dbReference type="SUPFAM" id="SSF46894">
    <property type="entry name" value="C-terminal effector domain of the bipartite response regulators"/>
    <property type="match status" value="1"/>
</dbReference>
<feature type="transmembrane region" description="Helical" evidence="4">
    <location>
        <begin position="131"/>
        <end position="152"/>
    </location>
</feature>
<dbReference type="PROSITE" id="PS50043">
    <property type="entry name" value="HTH_LUXR_2"/>
    <property type="match status" value="1"/>
</dbReference>
<feature type="transmembrane region" description="Helical" evidence="4">
    <location>
        <begin position="66"/>
        <end position="91"/>
    </location>
</feature>
<keyword evidence="4" id="KW-1133">Transmembrane helix</keyword>
<evidence type="ECO:0000313" key="7">
    <source>
        <dbReference type="Proteomes" id="UP001597560"/>
    </source>
</evidence>
<gene>
    <name evidence="6" type="ORF">ACFS6J_21325</name>
</gene>
<keyword evidence="1" id="KW-0805">Transcription regulation</keyword>
<feature type="transmembrane region" description="Helical" evidence="4">
    <location>
        <begin position="103"/>
        <end position="125"/>
    </location>
</feature>
<comment type="caution">
    <text evidence="6">The sequence shown here is derived from an EMBL/GenBank/DDBJ whole genome shotgun (WGS) entry which is preliminary data.</text>
</comment>
<dbReference type="RefSeq" id="WP_377612548.1">
    <property type="nucleotide sequence ID" value="NZ_JBHUPA010000016.1"/>
</dbReference>
<dbReference type="Proteomes" id="UP001597560">
    <property type="component" value="Unassembled WGS sequence"/>
</dbReference>
<keyword evidence="2" id="KW-0238">DNA-binding</keyword>
<dbReference type="InterPro" id="IPR000792">
    <property type="entry name" value="Tscrpt_reg_LuxR_C"/>
</dbReference>
<keyword evidence="4" id="KW-0812">Transmembrane</keyword>
<name>A0ABW6B4M7_9SPHI</name>